<keyword evidence="3" id="KW-1185">Reference proteome</keyword>
<feature type="domain" description="DUF4365" evidence="1">
    <location>
        <begin position="15"/>
        <end position="149"/>
    </location>
</feature>
<accession>A0ABP8PR47</accession>
<gene>
    <name evidence="2" type="ORF">GCM10023171_35090</name>
</gene>
<proteinExistence type="predicted"/>
<dbReference type="RefSeq" id="WP_345188749.1">
    <property type="nucleotide sequence ID" value="NZ_BAABGP010000024.1"/>
</dbReference>
<reference evidence="3" key="1">
    <citation type="journal article" date="2019" name="Int. J. Syst. Evol. Microbiol.">
        <title>The Global Catalogue of Microorganisms (GCM) 10K type strain sequencing project: providing services to taxonomists for standard genome sequencing and annotation.</title>
        <authorList>
            <consortium name="The Broad Institute Genomics Platform"/>
            <consortium name="The Broad Institute Genome Sequencing Center for Infectious Disease"/>
            <person name="Wu L."/>
            <person name="Ma J."/>
        </authorList>
    </citation>
    <scope>NUCLEOTIDE SEQUENCE [LARGE SCALE GENOMIC DNA]</scope>
    <source>
        <strain evidence="3">JCM 17839</strain>
    </source>
</reference>
<dbReference type="InterPro" id="IPR016024">
    <property type="entry name" value="ARM-type_fold"/>
</dbReference>
<evidence type="ECO:0000313" key="3">
    <source>
        <dbReference type="Proteomes" id="UP001500731"/>
    </source>
</evidence>
<dbReference type="InterPro" id="IPR025375">
    <property type="entry name" value="DUF4365"/>
</dbReference>
<name>A0ABP8PR47_9MICO</name>
<dbReference type="Proteomes" id="UP001500731">
    <property type="component" value="Unassembled WGS sequence"/>
</dbReference>
<protein>
    <recommendedName>
        <fullName evidence="1">DUF4365 domain-containing protein</fullName>
    </recommendedName>
</protein>
<comment type="caution">
    <text evidence="2">The sequence shown here is derived from an EMBL/GenBank/DDBJ whole genome shotgun (WGS) entry which is preliminary data.</text>
</comment>
<dbReference type="Pfam" id="PF14280">
    <property type="entry name" value="DUF4365"/>
    <property type="match status" value="1"/>
</dbReference>
<sequence length="925" mass="101266">MKMRQPKARQLGARGQTAAKLFFESLGWGVIETNGDHDLGTDLLVQVRDKTLADMSLMFGVQVKTGDSWFKKRSKIAGKPGWFYGEKDQRHANYWSNHPLPHILLIQNADLSRRYWAFAKRETIEPTKKGFKILVPEDQPLDERFRSHWEDATTQALKRVILEGARWSFDMDSVHPAAHARFALLAAHLVAPHPNKGTKEALSWPQAVALCLSSGAERWEQNAARHPAVPTVDEASQSEYWGWRFAAAVHNWIYEADAAPLESLDSTGQPRHARVAHAVATAVALEDFDRLTEAAELLEQLALETEESIEQAWISVHRSHLAMEQGDVKEARRLAHLGFAQLGPVGAEVTASAVRAAAAWAMFDTAEMIPTDLGPVVSVMDNPSSWWRAQTTSGGLEAAVKQHFRAWSHDQSVTFGNEYASHNALHSATVQARLAGSFAQAKNVASLRAQVDLSIPTRDVPRTVESLETLRSVGDEKALRLAIHEVARREPLSQLRHLISHVTPATMTRTTSRADLRLLQHAGIYADPEHAHRLVNFLLDALDDPQPFTDRVAARYLVVPALLESLAGLRDFLQEEQWCRFIDYVLSREHSEMSAPSLALLLSDAQVVDDYRSRLASALDEAPPWLQPSLRRAIGANQADGRAQVRQSLLDGNLDGLSAIGGNLEELDADEAAAVTTTLANAVDAERARPLPTGLVAGEGDDAGNLAKLCITFPGLDGWRSLVEFIADPAIEARRKRQAALTLARNTDTIPAPVRPTLLEAAHSARSQIDEASPVPLLIKDVGGAIDCLYASLLDKGDPDRLTLTASLLAGSPQQRRDVSWYLANSDDAELPLAALLKDTDPEVASNAAAGLARLVRNSPAPRPAIVNLLARVVENDTSLAHAIGVGLAGTDHLHHNLRRLKVALRAHTSVRVRKLADALHISDS</sequence>
<evidence type="ECO:0000313" key="2">
    <source>
        <dbReference type="EMBL" id="GAA4491333.1"/>
    </source>
</evidence>
<evidence type="ECO:0000259" key="1">
    <source>
        <dbReference type="Pfam" id="PF14280"/>
    </source>
</evidence>
<dbReference type="EMBL" id="BAABGP010000024">
    <property type="protein sequence ID" value="GAA4491333.1"/>
    <property type="molecule type" value="Genomic_DNA"/>
</dbReference>
<dbReference type="SUPFAM" id="SSF48371">
    <property type="entry name" value="ARM repeat"/>
    <property type="match status" value="1"/>
</dbReference>
<organism evidence="2 3">
    <name type="scientific">Microbacterium panaciterrae</name>
    <dbReference type="NCBI Taxonomy" id="985759"/>
    <lineage>
        <taxon>Bacteria</taxon>
        <taxon>Bacillati</taxon>
        <taxon>Actinomycetota</taxon>
        <taxon>Actinomycetes</taxon>
        <taxon>Micrococcales</taxon>
        <taxon>Microbacteriaceae</taxon>
        <taxon>Microbacterium</taxon>
    </lineage>
</organism>